<name>A0ACC0DKK5_9PEZI</name>
<proteinExistence type="predicted"/>
<evidence type="ECO:0000313" key="2">
    <source>
        <dbReference type="Proteomes" id="UP001497680"/>
    </source>
</evidence>
<dbReference type="EMBL" id="MU394282">
    <property type="protein sequence ID" value="KAI6092725.1"/>
    <property type="molecule type" value="Genomic_DNA"/>
</dbReference>
<reference evidence="1 2" key="1">
    <citation type="journal article" date="2022" name="New Phytol.">
        <title>Ecological generalism drives hyperdiversity of secondary metabolite gene clusters in xylarialean endophytes.</title>
        <authorList>
            <person name="Franco M.E.E."/>
            <person name="Wisecaver J.H."/>
            <person name="Arnold A.E."/>
            <person name="Ju Y.M."/>
            <person name="Slot J.C."/>
            <person name="Ahrendt S."/>
            <person name="Moore L.P."/>
            <person name="Eastman K.E."/>
            <person name="Scott K."/>
            <person name="Konkel Z."/>
            <person name="Mondo S.J."/>
            <person name="Kuo A."/>
            <person name="Hayes R.D."/>
            <person name="Haridas S."/>
            <person name="Andreopoulos B."/>
            <person name="Riley R."/>
            <person name="LaButti K."/>
            <person name="Pangilinan J."/>
            <person name="Lipzen A."/>
            <person name="Amirebrahimi M."/>
            <person name="Yan J."/>
            <person name="Adam C."/>
            <person name="Keymanesh K."/>
            <person name="Ng V."/>
            <person name="Louie K."/>
            <person name="Northen T."/>
            <person name="Drula E."/>
            <person name="Henrissat B."/>
            <person name="Hsieh H.M."/>
            <person name="Youens-Clark K."/>
            <person name="Lutzoni F."/>
            <person name="Miadlikowska J."/>
            <person name="Eastwood D.C."/>
            <person name="Hamelin R.C."/>
            <person name="Grigoriev I.V."/>
            <person name="U'Ren J.M."/>
        </authorList>
    </citation>
    <scope>NUCLEOTIDE SEQUENCE [LARGE SCALE GENOMIC DNA]</scope>
    <source>
        <strain evidence="1 2">ER1909</strain>
    </source>
</reference>
<gene>
    <name evidence="1" type="ORF">F4821DRAFT_277892</name>
</gene>
<dbReference type="Proteomes" id="UP001497680">
    <property type="component" value="Unassembled WGS sequence"/>
</dbReference>
<comment type="caution">
    <text evidence="1">The sequence shown here is derived from an EMBL/GenBank/DDBJ whole genome shotgun (WGS) entry which is preliminary data.</text>
</comment>
<keyword evidence="2" id="KW-1185">Reference proteome</keyword>
<accession>A0ACC0DKK5</accession>
<sequence>MSTGKSIGPNGPVSSPEPLASTIIGVILSFSAISVLSCFLTHKFLAVKNWWRLPLITWLVVAIYVDSWIFVFGTAIIDYGIGVDSNLGVCSAAILLCLFCYISTKVRPLTFALGMLRTKILTRALDSEKRTLIDERDLELTFYITEQLIYTFLAEKAFIIRCGTQRRLESKLYLFNTFGILTVYGIICILSSVYRVARMEDDQCIIGIKRQALIPLITFDILVNIYLTVLFLSPLQNIYLGKGLTRWPPNPPRLRAAGIRTFIGALATTTSSVVNLTVLMVLDGELGWVCLMCCNADILFSALIIQWLTARDNSRPTTAPIMIPSSGGSTSDKPSAPSSTPSRPRTRRRGHRPTISLPLNATSTSQYEHIFGDPELDGSQPAPTSTSHLELDVASMSSHGGKPGAAPTTITKSPGGTGTTTATTANGTTISYFSFDDSDLTPAAGDDSEIDIGTGAGAGAVITRGRSSNKAASSRPRPLGATTNSAAASPITNMHTEDPLPRITRASRQRESGATNGSGSNNNPVTAAVAADLERIRLYRQRRPTPSRAALAVAQEAVDSSYPYRISHLAFEGGGGQEDRWYDFERPEEEGKGETGPAGWI</sequence>
<evidence type="ECO:0000313" key="1">
    <source>
        <dbReference type="EMBL" id="KAI6092725.1"/>
    </source>
</evidence>
<organism evidence="1 2">
    <name type="scientific">Hypoxylon rubiginosum</name>
    <dbReference type="NCBI Taxonomy" id="110542"/>
    <lineage>
        <taxon>Eukaryota</taxon>
        <taxon>Fungi</taxon>
        <taxon>Dikarya</taxon>
        <taxon>Ascomycota</taxon>
        <taxon>Pezizomycotina</taxon>
        <taxon>Sordariomycetes</taxon>
        <taxon>Xylariomycetidae</taxon>
        <taxon>Xylariales</taxon>
        <taxon>Hypoxylaceae</taxon>
        <taxon>Hypoxylon</taxon>
    </lineage>
</organism>
<protein>
    <submittedName>
        <fullName evidence="1">Uncharacterized protein</fullName>
    </submittedName>
</protein>